<feature type="chain" id="PRO_5015179272" evidence="1">
    <location>
        <begin position="24"/>
        <end position="44"/>
    </location>
</feature>
<proteinExistence type="predicted"/>
<feature type="signal peptide" evidence="1">
    <location>
        <begin position="1"/>
        <end position="23"/>
    </location>
</feature>
<reference evidence="2" key="1">
    <citation type="submission" date="2018-02" db="EMBL/GenBank/DDBJ databases">
        <title>Rhizophora mucronata_Transcriptome.</title>
        <authorList>
            <person name="Meera S.P."/>
            <person name="Sreeshan A."/>
            <person name="Augustine A."/>
        </authorList>
    </citation>
    <scope>NUCLEOTIDE SEQUENCE</scope>
    <source>
        <tissue evidence="2">Leaf</tissue>
    </source>
</reference>
<evidence type="ECO:0000256" key="1">
    <source>
        <dbReference type="SAM" id="SignalP"/>
    </source>
</evidence>
<accession>A0A2P2PF08</accession>
<evidence type="ECO:0000313" key="2">
    <source>
        <dbReference type="EMBL" id="MBX53310.1"/>
    </source>
</evidence>
<protein>
    <submittedName>
        <fullName evidence="2">Uncharacterized protein</fullName>
    </submittedName>
</protein>
<dbReference type="EMBL" id="GGEC01072826">
    <property type="protein sequence ID" value="MBX53310.1"/>
    <property type="molecule type" value="Transcribed_RNA"/>
</dbReference>
<sequence>MCTQFKLTTHLFMSLLLLFPAKQWQLALQLFTSVPMFSCSVIGC</sequence>
<keyword evidence="1" id="KW-0732">Signal</keyword>
<dbReference type="AlphaFoldDB" id="A0A2P2PF08"/>
<organism evidence="2">
    <name type="scientific">Rhizophora mucronata</name>
    <name type="common">Asiatic mangrove</name>
    <dbReference type="NCBI Taxonomy" id="61149"/>
    <lineage>
        <taxon>Eukaryota</taxon>
        <taxon>Viridiplantae</taxon>
        <taxon>Streptophyta</taxon>
        <taxon>Embryophyta</taxon>
        <taxon>Tracheophyta</taxon>
        <taxon>Spermatophyta</taxon>
        <taxon>Magnoliopsida</taxon>
        <taxon>eudicotyledons</taxon>
        <taxon>Gunneridae</taxon>
        <taxon>Pentapetalae</taxon>
        <taxon>rosids</taxon>
        <taxon>fabids</taxon>
        <taxon>Malpighiales</taxon>
        <taxon>Rhizophoraceae</taxon>
        <taxon>Rhizophora</taxon>
    </lineage>
</organism>
<name>A0A2P2PF08_RHIMU</name>